<dbReference type="AlphaFoldDB" id="A0A5J4QY31"/>
<sequence>MQKNRTHRYTKTQRYVGGQTSPLPLCRQYRRNVRTAGLALFPKEHSNEWIINRIFILIGDNLFKTDC</sequence>
<organism evidence="1">
    <name type="scientific">termite gut metagenome</name>
    <dbReference type="NCBI Taxonomy" id="433724"/>
    <lineage>
        <taxon>unclassified sequences</taxon>
        <taxon>metagenomes</taxon>
        <taxon>organismal metagenomes</taxon>
    </lineage>
</organism>
<dbReference type="EMBL" id="SNRY01002327">
    <property type="protein sequence ID" value="KAA6325621.1"/>
    <property type="molecule type" value="Genomic_DNA"/>
</dbReference>
<gene>
    <name evidence="1" type="ORF">EZS27_025190</name>
</gene>
<evidence type="ECO:0000313" key="1">
    <source>
        <dbReference type="EMBL" id="KAA6325621.1"/>
    </source>
</evidence>
<name>A0A5J4QY31_9ZZZZ</name>
<protein>
    <submittedName>
        <fullName evidence="1">Uncharacterized protein</fullName>
    </submittedName>
</protein>
<reference evidence="1" key="1">
    <citation type="submission" date="2019-03" db="EMBL/GenBank/DDBJ databases">
        <title>Single cell metagenomics reveals metabolic interactions within the superorganism composed of flagellate Streblomastix strix and complex community of Bacteroidetes bacteria on its surface.</title>
        <authorList>
            <person name="Treitli S.C."/>
            <person name="Kolisko M."/>
            <person name="Husnik F."/>
            <person name="Keeling P."/>
            <person name="Hampl V."/>
        </authorList>
    </citation>
    <scope>NUCLEOTIDE SEQUENCE</scope>
    <source>
        <strain evidence="1">STM</strain>
    </source>
</reference>
<accession>A0A5J4QY31</accession>
<proteinExistence type="predicted"/>
<comment type="caution">
    <text evidence="1">The sequence shown here is derived from an EMBL/GenBank/DDBJ whole genome shotgun (WGS) entry which is preliminary data.</text>
</comment>